<name>A0AAF5DLV8_STRER</name>
<evidence type="ECO:0000256" key="4">
    <source>
        <dbReference type="ARBA" id="ARBA00022722"/>
    </source>
</evidence>
<dbReference type="InterPro" id="IPR012337">
    <property type="entry name" value="RNaseH-like_sf"/>
</dbReference>
<keyword evidence="8" id="KW-0694">RNA-binding</keyword>
<dbReference type="Gene3D" id="3.30.420.10">
    <property type="entry name" value="Ribonuclease H-like superfamily/Ribonuclease H"/>
    <property type="match status" value="2"/>
</dbReference>
<evidence type="ECO:0000256" key="7">
    <source>
        <dbReference type="ARBA" id="ARBA00022842"/>
    </source>
</evidence>
<dbReference type="FunFam" id="3.30.70.270:FF:000020">
    <property type="entry name" value="Transposon Tf2-6 polyprotein-like Protein"/>
    <property type="match status" value="1"/>
</dbReference>
<evidence type="ECO:0000256" key="2">
    <source>
        <dbReference type="ARBA" id="ARBA00022679"/>
    </source>
</evidence>
<dbReference type="InterPro" id="IPR043502">
    <property type="entry name" value="DNA/RNA_pol_sf"/>
</dbReference>
<dbReference type="GO" id="GO:0004190">
    <property type="term" value="F:aspartic-type endopeptidase activity"/>
    <property type="evidence" value="ECO:0007669"/>
    <property type="project" value="InterPro"/>
</dbReference>
<dbReference type="Gene3D" id="3.30.70.270">
    <property type="match status" value="5"/>
</dbReference>
<dbReference type="PROSITE" id="PS50994">
    <property type="entry name" value="INTEGRASE"/>
    <property type="match status" value="2"/>
</dbReference>
<dbReference type="InterPro" id="IPR021109">
    <property type="entry name" value="Peptidase_aspartic_dom_sf"/>
</dbReference>
<keyword evidence="13" id="KW-1185">Reference proteome</keyword>
<dbReference type="GO" id="GO:0003964">
    <property type="term" value="F:RNA-directed DNA polymerase activity"/>
    <property type="evidence" value="ECO:0007669"/>
    <property type="project" value="UniProtKB-KW"/>
</dbReference>
<dbReference type="InterPro" id="IPR001584">
    <property type="entry name" value="Integrase_cat-core"/>
</dbReference>
<dbReference type="Pfam" id="PF00665">
    <property type="entry name" value="rve"/>
    <property type="match status" value="2"/>
</dbReference>
<dbReference type="Gene3D" id="1.10.340.70">
    <property type="match status" value="1"/>
</dbReference>
<dbReference type="Pfam" id="PF17919">
    <property type="entry name" value="RT_RNaseH_2"/>
    <property type="match status" value="2"/>
</dbReference>
<dbReference type="InterPro" id="IPR043128">
    <property type="entry name" value="Rev_trsase/Diguanyl_cyclase"/>
</dbReference>
<dbReference type="EC" id="2.7.7.49" evidence="1"/>
<feature type="domain" description="Integrase catalytic" evidence="12">
    <location>
        <begin position="3026"/>
        <end position="3183"/>
    </location>
</feature>
<dbReference type="PROSITE" id="PS00141">
    <property type="entry name" value="ASP_PROTEASE"/>
    <property type="match status" value="1"/>
</dbReference>
<dbReference type="SUPFAM" id="SSF53098">
    <property type="entry name" value="Ribonuclease H-like"/>
    <property type="match status" value="2"/>
</dbReference>
<keyword evidence="5" id="KW-0255">Endonuclease</keyword>
<keyword evidence="9" id="KW-0229">DNA integration</keyword>
<dbReference type="InterPro" id="IPR041373">
    <property type="entry name" value="RT_RNaseH"/>
</dbReference>
<dbReference type="InterPro" id="IPR000477">
    <property type="entry name" value="RT_dom"/>
</dbReference>
<evidence type="ECO:0000313" key="14">
    <source>
        <dbReference type="WBParaSite" id="TCONS_00013678.p1"/>
    </source>
</evidence>
<keyword evidence="10" id="KW-0695">RNA-directed DNA polymerase</keyword>
<dbReference type="GO" id="GO:0015074">
    <property type="term" value="P:DNA integration"/>
    <property type="evidence" value="ECO:0007669"/>
    <property type="project" value="UniProtKB-KW"/>
</dbReference>
<organism evidence="13 14">
    <name type="scientific">Strongyloides stercoralis</name>
    <name type="common">Threadworm</name>
    <dbReference type="NCBI Taxonomy" id="6248"/>
    <lineage>
        <taxon>Eukaryota</taxon>
        <taxon>Metazoa</taxon>
        <taxon>Ecdysozoa</taxon>
        <taxon>Nematoda</taxon>
        <taxon>Chromadorea</taxon>
        <taxon>Rhabditida</taxon>
        <taxon>Tylenchina</taxon>
        <taxon>Panagrolaimomorpha</taxon>
        <taxon>Strongyloidoidea</taxon>
        <taxon>Strongyloididae</taxon>
        <taxon>Strongyloides</taxon>
    </lineage>
</organism>
<dbReference type="FunFam" id="3.30.420.10:FF:000032">
    <property type="entry name" value="Retrovirus-related Pol polyprotein from transposon 297-like Protein"/>
    <property type="match status" value="1"/>
</dbReference>
<dbReference type="CDD" id="cd09274">
    <property type="entry name" value="RNase_HI_RT_Ty3"/>
    <property type="match status" value="3"/>
</dbReference>
<dbReference type="FunFam" id="3.10.20.370:FF:000001">
    <property type="entry name" value="Retrovirus-related Pol polyprotein from transposon 17.6-like protein"/>
    <property type="match status" value="1"/>
</dbReference>
<dbReference type="GO" id="GO:0004519">
    <property type="term" value="F:endonuclease activity"/>
    <property type="evidence" value="ECO:0007669"/>
    <property type="project" value="UniProtKB-KW"/>
</dbReference>
<keyword evidence="2" id="KW-0808">Transferase</keyword>
<protein>
    <recommendedName>
        <fullName evidence="1">RNA-directed DNA polymerase</fullName>
        <ecNumber evidence="1">2.7.7.49</ecNumber>
    </recommendedName>
</protein>
<proteinExistence type="predicted"/>
<evidence type="ECO:0000313" key="13">
    <source>
        <dbReference type="Proteomes" id="UP000035681"/>
    </source>
</evidence>
<dbReference type="InterPro" id="IPR001969">
    <property type="entry name" value="Aspartic_peptidase_AS"/>
</dbReference>
<evidence type="ECO:0000256" key="8">
    <source>
        <dbReference type="ARBA" id="ARBA00022884"/>
    </source>
</evidence>
<dbReference type="InterPro" id="IPR041588">
    <property type="entry name" value="Integrase_H2C2"/>
</dbReference>
<dbReference type="GO" id="GO:0003723">
    <property type="term" value="F:RNA binding"/>
    <property type="evidence" value="ECO:0007669"/>
    <property type="project" value="UniProtKB-KW"/>
</dbReference>
<evidence type="ECO:0000256" key="1">
    <source>
        <dbReference type="ARBA" id="ARBA00012493"/>
    </source>
</evidence>
<dbReference type="PANTHER" id="PTHR37984">
    <property type="entry name" value="PROTEIN CBG26694"/>
    <property type="match status" value="1"/>
</dbReference>
<dbReference type="Pfam" id="PF17921">
    <property type="entry name" value="Integrase_H2C2"/>
    <property type="match status" value="1"/>
</dbReference>
<evidence type="ECO:0000256" key="6">
    <source>
        <dbReference type="ARBA" id="ARBA00022801"/>
    </source>
</evidence>
<dbReference type="InterPro" id="IPR041577">
    <property type="entry name" value="RT_RNaseH_2"/>
</dbReference>
<keyword evidence="11" id="KW-0511">Multifunctional enzyme</keyword>
<dbReference type="SUPFAM" id="SSF56672">
    <property type="entry name" value="DNA/RNA polymerases"/>
    <property type="match status" value="4"/>
</dbReference>
<dbReference type="Proteomes" id="UP000035681">
    <property type="component" value="Unplaced"/>
</dbReference>
<dbReference type="GO" id="GO:0006508">
    <property type="term" value="P:proteolysis"/>
    <property type="evidence" value="ECO:0007669"/>
    <property type="project" value="InterPro"/>
</dbReference>
<dbReference type="Pfam" id="PF17917">
    <property type="entry name" value="RT_RNaseH"/>
    <property type="match status" value="1"/>
</dbReference>
<keyword evidence="3" id="KW-0548">Nucleotidyltransferase</keyword>
<evidence type="ECO:0000256" key="11">
    <source>
        <dbReference type="ARBA" id="ARBA00023268"/>
    </source>
</evidence>
<evidence type="ECO:0000256" key="3">
    <source>
        <dbReference type="ARBA" id="ARBA00022695"/>
    </source>
</evidence>
<accession>A0AAF5DLV8</accession>
<dbReference type="PANTHER" id="PTHR37984:SF5">
    <property type="entry name" value="PROTEIN NYNRIN-LIKE"/>
    <property type="match status" value="1"/>
</dbReference>
<evidence type="ECO:0000256" key="10">
    <source>
        <dbReference type="ARBA" id="ARBA00022918"/>
    </source>
</evidence>
<dbReference type="SUPFAM" id="SSF50630">
    <property type="entry name" value="Acid proteases"/>
    <property type="match status" value="1"/>
</dbReference>
<feature type="domain" description="Integrase catalytic" evidence="12">
    <location>
        <begin position="2459"/>
        <end position="2619"/>
    </location>
</feature>
<dbReference type="InterPro" id="IPR050951">
    <property type="entry name" value="Retrovirus_Pol_polyprotein"/>
</dbReference>
<sequence>MSSEFDELYTSQVTTVIKEKYPYIDPELIPFIVKEAGKRELDFLTKSQAIFNLNKKPSPTISLPVQKKKRMSSNFIKEIVTFTSNMKNADTWIRQFERAAKLDHISEEDRMDILLLKLDLTINEEIEKKNLRSYVEIINHLKAKYNNHMNVEYALRKLTTFTLKMDSVENLEASLSEVEKLIHEAHPDLDDKAKERETHAKIIQMIYRNQVLANAAGYSLGNRTVKELITEICTAYALNKMREKSNRSKNSQSKFKNVDICGFCHKANHREKSSRVKCNVVSKSLNHDSLEVKHKQKSYKKRKPLKSFRSVDFNFIVSIFIDNNTGLYAMLDTGAERSLIPYEVVEDLRINIEPISITISCVNKTKFKCLDEATIRIKIGPLFHNMTFLTVKKDDLVNDNYSCILGSDFLLQTKAILDFELKELTLKGCRIKLNDVSNLSMSTIMIEDDGPYNYEEDKLGKCIHESPVLYFKDDVPKFERYDIPISRQQAVHETIKSWLKNDVIHEVKFAKSILNLTTTPKPDGIIHKLANSEWFSTIDIKQFFLQILLPIQSQDLIGFRDPLNGSLYAFKRMPFSIKSATLICQKILDIILKGENNCIIYVDDILVHSPGTKEEHLKLVERIKQKLMKAGLVINEKKSTPASRETCYLGHVISNNQYKPCYSSIKAIMEFPKPKNMKAIKRFLGKINFFRIFIKDAASIEQPLTKLQTYKWEEPQQQAFETLKQSIANSVLQIPNMDKEFLLYTDVSGDSYGGMLAQKNSNNQIQPIAFYSKKKESLKRSEPACYTELKSILKNLRFFHHWIYSHKIIIYSDHKPLKQLLQSKQPKHDSMARYILAINEFYPEIRYIEGKKNSVADALLRANICTLNIEGKEMESNVDNDEKEELFRTFHDELGHACPSRTLDLIRRRKRNFKLSLFKYHSDSARIEFLLTNVDHIFFVENNITDLDGLTSYELLDRISDYYTDLIDDEFNIYDKLCLLIDDLRIDYNLRKPYSTFFQEVIDRITLYKAVNCDALVIKYFLDSISPKFRQSQHFKEHLPDSIVIDDWHSASKLWDKLATSSLVRNFRKSRTTTTTSTLPKMEINTDHNNEAKSLFSFRSCHYIIQQAQFDTINNEALVDSACGDNILSLKLFNQLPQSLRDTIDYNNTIDIILPDGSRISTIRSITLDYSCPFADMVKEPLNFLVCNVDWNFIGINTCVKYRLLSKLEFLILQNEPLLRTPQSFLCNMISDSTTNKDISLINERLTDHPSLWDDQPVESKTFVTIPFPNNFVPTKASLIRFAKHLKEYSKHILDEDVRKGFLIKVTSQSDQVSNAFTIKQSDKDPRLVVNPKNLNNQIVIPETFKQRMITVKDIQDRLSSYYIDNDEYCFSTIDIKAAYRNCRLHPNQSRYLQFITEFGTYEPTSLIFGLNVSSYLFIETLSKIMSGIDSLLFYSDDGLVFTKRSDQANIVIEILSRLYKAGWKISRDKCKWMQDSVEFIGLYISSKDILSKNIYLTLLPSNISSFSVAVQVAERSICSALYWHSQDTSRLFDLQGRTLKGSEPNYLFHNKFLLARFLILIKNFFLIYLSVLENPPDMFSAQSTFQRLRLYLEYFNINFNQTISLFAMKELAKIDDIDSSININDLLISYNTDSYAPIFLKHVNNIPLDDNELSQIPKIFMKFINNNQIIIDSNKIIRINNKIYISLSFQPIILSYLHRYHRSSTAMIQLCNTLFVMLNSTAVILDHKNESKLTNMETNIELYASNLSNVKFDIVSSDDDLNITEETNNESFIVKSKVKWDKLTLDYIMLSSKYGFLSKQQFNGYKGLCQYLIEKCVIENIKEYFIMVSNFMDLFSIEDLDNYFNNGLLDDEKILQSMNDNFKKECIIYATNLMIELKLSGEKMLNIIKSLFIMSKEELLDFKDKYSINIKSNGRHQTTQARTWHIFFKGYLIKDFGFLLHSQCLFMEAGNKELSSISEYNSVMKYYNSYVITSSFSFVSIMFLIKKEGLNEYIRYIKKGNLNYGILKNLSNYYNFIFSKIENKHEYCIEKNLESIFEVKEILKKVINDNSLFKKNQIKTVQKIESHKLSCFIFEYLAITMWKTEEYNIMNVKYSNNNASAANVNRNNANKNEVQSIKKNIPKQRMVKPGNDKNEAVPMDLNEVAFIYNSGDRNNLRIDILLVYQSNNENVTKLILLDRNHPLIDFLTYFAKKPTRLIKKILLDTYFSRGQFIRYNSYQINEIMDKVLQDIPDCYVYLDYILKRAIASPLYSLDKNFKWEQKHTDAFSSLKTALINAATLSPPDNTKNYTIFTDSSFQEALGLVYALKQFRSYIYGKHTIVVTDNKSLLALLKNKELEGLLQRYQMAIMEYDITIQYVKETDNHVADCLSRHNFLSLELTEEQIYDVFPPLKHPYDRRYVVQNMKLYCTDKEQQYSKNGKIKTSHEELIYIKIWSSCDLCNINKSQASRLIKTRHRHIPSVPGNWTVINADYMQVDNQYIFALIDECSKFAYAVVTKNQNGPTTRLQLTHCFNTLGFPKILRTDNGPAFVSKVVTDYTSSVGIEQQFSSPYNHKSNALVERFNRTLREIIRIERNRKKLQHVKQLALHNIIYHFLFTYNHAKHTTTGIPPAQLLFNTTDLFTDIIPLHNEFSSIHKLYKSTKMITNKNLVSRQRLTLKLGDLVMKKTLQPQTKINQLGTVLTSLINTYTVIPMLSVLCRIRPHVMSANVTILTSLIKINATGCLRRFIKDYAKVAAPLTMLLSEKVEFRWGPEQDKAFEILKKRLTNAPILAQPDLGRSFVIHTDASDYAIGAVLLQEDQEKRLRVIAYASRTLRNVEKRWQITEKEALALVFATTDIYTDQRAVVAIKRAKENQTKLRRYQLALMAYNLNIYYKEVKTNVLADLLSRNTTLTIKVSHPPKELTEILNNFKNPHSMTHWELSEDEKNELIKQFGDQVQINDNIAMVIINGTPKCYVPKENRDEFIKQYHEHPMFGGHFGQNRIDSIIRKHFWWQNMKIKINCEVCQKVKHHPGTTYTKWQGKWDIPTFPFERLNMDIRGPLPETPRYNKYLLVLVDDFSKYAIAIPIYKTSSENIIETLITRVFPIYGIPKIIRYDNAQYFNSAPIIKTLHEWGIEARNSTPYNHNSNGEVERFNRVINEIISCYQASQSWDLFVPIVVGAYNNQIHTSTGKIPNDLIFAPHYRGINNIHYPYYIDDEEFKNEYDELLANVRYHLNKGGPKILKDHPFKESMIVYRKVLDTVGNNRKLIPRYTGPYKIQSINENTGDCKLIYISKSGRECNRRNNKFIHAHLKQLKIQNTKSSENEHMENKNNSA</sequence>
<keyword evidence="6" id="KW-0378">Hydrolase</keyword>
<keyword evidence="4" id="KW-0540">Nuclease</keyword>
<dbReference type="Pfam" id="PF00078">
    <property type="entry name" value="RVT_1"/>
    <property type="match status" value="2"/>
</dbReference>
<dbReference type="CDD" id="cd01647">
    <property type="entry name" value="RT_LTR"/>
    <property type="match status" value="1"/>
</dbReference>
<reference evidence="14" key="1">
    <citation type="submission" date="2024-02" db="UniProtKB">
        <authorList>
            <consortium name="WormBaseParasite"/>
        </authorList>
    </citation>
    <scope>IDENTIFICATION</scope>
</reference>
<dbReference type="Gene3D" id="2.40.70.10">
    <property type="entry name" value="Acid Proteases"/>
    <property type="match status" value="1"/>
</dbReference>
<dbReference type="GO" id="GO:0042575">
    <property type="term" value="C:DNA polymerase complex"/>
    <property type="evidence" value="ECO:0007669"/>
    <property type="project" value="UniProtKB-ARBA"/>
</dbReference>
<evidence type="ECO:0000256" key="9">
    <source>
        <dbReference type="ARBA" id="ARBA00022908"/>
    </source>
</evidence>
<dbReference type="WBParaSite" id="TCONS_00013678.p1">
    <property type="protein sequence ID" value="TCONS_00013678.p1"/>
    <property type="gene ID" value="XLOC_008519"/>
</dbReference>
<dbReference type="InterPro" id="IPR036397">
    <property type="entry name" value="RNaseH_sf"/>
</dbReference>
<dbReference type="Gene3D" id="3.10.10.10">
    <property type="entry name" value="HIV Type 1 Reverse Transcriptase, subunit A, domain 1"/>
    <property type="match status" value="2"/>
</dbReference>
<keyword evidence="7" id="KW-0460">Magnesium</keyword>
<evidence type="ECO:0000256" key="5">
    <source>
        <dbReference type="ARBA" id="ARBA00022759"/>
    </source>
</evidence>
<dbReference type="Gene3D" id="3.10.20.370">
    <property type="match status" value="1"/>
</dbReference>
<evidence type="ECO:0000259" key="12">
    <source>
        <dbReference type="PROSITE" id="PS50994"/>
    </source>
</evidence>